<keyword evidence="1" id="KW-1133">Transmembrane helix</keyword>
<keyword evidence="1" id="KW-0472">Membrane</keyword>
<proteinExistence type="predicted"/>
<dbReference type="PANTHER" id="PTHR43185">
    <property type="entry name" value="FERROUS IRON TRANSPORT PROTEIN B"/>
    <property type="match status" value="1"/>
</dbReference>
<name>A0A645H634_9ZZZZ</name>
<feature type="transmembrane region" description="Helical" evidence="1">
    <location>
        <begin position="152"/>
        <end position="176"/>
    </location>
</feature>
<feature type="transmembrane region" description="Helical" evidence="1">
    <location>
        <begin position="7"/>
        <end position="24"/>
    </location>
</feature>
<dbReference type="Pfam" id="PF07664">
    <property type="entry name" value="FeoB_C"/>
    <property type="match status" value="1"/>
</dbReference>
<feature type="transmembrane region" description="Helical" evidence="1">
    <location>
        <begin position="188"/>
        <end position="215"/>
    </location>
</feature>
<feature type="transmembrane region" description="Helical" evidence="1">
    <location>
        <begin position="96"/>
        <end position="114"/>
    </location>
</feature>
<dbReference type="GO" id="GO:0015093">
    <property type="term" value="F:ferrous iron transmembrane transporter activity"/>
    <property type="evidence" value="ECO:0007669"/>
    <property type="project" value="InterPro"/>
</dbReference>
<accession>A0A645H634</accession>
<comment type="caution">
    <text evidence="4">The sequence shown here is derived from an EMBL/GenBank/DDBJ whole genome shotgun (WGS) entry which is preliminary data.</text>
</comment>
<dbReference type="Pfam" id="PF07670">
    <property type="entry name" value="Gate"/>
    <property type="match status" value="1"/>
</dbReference>
<organism evidence="4">
    <name type="scientific">bioreactor metagenome</name>
    <dbReference type="NCBI Taxonomy" id="1076179"/>
    <lineage>
        <taxon>unclassified sequences</taxon>
        <taxon>metagenomes</taxon>
        <taxon>ecological metagenomes</taxon>
    </lineage>
</organism>
<dbReference type="InterPro" id="IPR050860">
    <property type="entry name" value="FeoB_GTPase"/>
</dbReference>
<evidence type="ECO:0000256" key="1">
    <source>
        <dbReference type="SAM" id="Phobius"/>
    </source>
</evidence>
<keyword evidence="1" id="KW-0812">Transmembrane</keyword>
<dbReference type="AlphaFoldDB" id="A0A645H634"/>
<dbReference type="GO" id="GO:0005886">
    <property type="term" value="C:plasma membrane"/>
    <property type="evidence" value="ECO:0007669"/>
    <property type="project" value="TreeGrafter"/>
</dbReference>
<sequence length="216" mass="23886">MLSLYSFGILVAVISSFLLKTFVYKGNPVPFVMEMPAYRLPAIKNILMDVWEKAKDFINRAFTVIFLASIVIWFLQNFDSRFNMVNNTEESMIAHIGMLIAPIFAPLGFGHWHAATALVTGLAGKEVVVSTLAVLTGGGQHELISPSALGKIFTPLSAASFLIFILLYTPCVAAITTMLREIGSVWKIILIMFYEIAIAWLAAFAIYHIGLFLGFQ</sequence>
<dbReference type="InterPro" id="IPR011640">
    <property type="entry name" value="Fe2_transport_prot_B_C"/>
</dbReference>
<evidence type="ECO:0000259" key="3">
    <source>
        <dbReference type="Pfam" id="PF07670"/>
    </source>
</evidence>
<evidence type="ECO:0000259" key="2">
    <source>
        <dbReference type="Pfam" id="PF07664"/>
    </source>
</evidence>
<reference evidence="4" key="1">
    <citation type="submission" date="2019-08" db="EMBL/GenBank/DDBJ databases">
        <authorList>
            <person name="Kucharzyk K."/>
            <person name="Murdoch R.W."/>
            <person name="Higgins S."/>
            <person name="Loffler F."/>
        </authorList>
    </citation>
    <scope>NUCLEOTIDE SEQUENCE</scope>
</reference>
<evidence type="ECO:0000313" key="4">
    <source>
        <dbReference type="EMBL" id="MPN31724.1"/>
    </source>
</evidence>
<gene>
    <name evidence="4" type="primary">feoB_69</name>
    <name evidence="4" type="ORF">SDC9_179198</name>
</gene>
<feature type="transmembrane region" description="Helical" evidence="1">
    <location>
        <begin position="57"/>
        <end position="75"/>
    </location>
</feature>
<dbReference type="PANTHER" id="PTHR43185:SF1">
    <property type="entry name" value="FE(2+) TRANSPORTER FEOB"/>
    <property type="match status" value="1"/>
</dbReference>
<feature type="domain" description="Ferrous iron transport protein B C-terminal" evidence="2">
    <location>
        <begin position="1"/>
        <end position="53"/>
    </location>
</feature>
<dbReference type="EMBL" id="VSSQ01083375">
    <property type="protein sequence ID" value="MPN31724.1"/>
    <property type="molecule type" value="Genomic_DNA"/>
</dbReference>
<dbReference type="InterPro" id="IPR011642">
    <property type="entry name" value="Gate_dom"/>
</dbReference>
<protein>
    <submittedName>
        <fullName evidence="4">Fe(2+) transporter FeoB</fullName>
    </submittedName>
</protein>
<feature type="domain" description="Nucleoside transporter/FeoB GTPase Gate" evidence="3">
    <location>
        <begin position="60"/>
        <end position="184"/>
    </location>
</feature>